<dbReference type="KEGG" id="vg:917900"/>
<dbReference type="PIR" id="T17580">
    <property type="entry name" value="T17580"/>
</dbReference>
<keyword evidence="3" id="KW-1185">Reference proteome</keyword>
<feature type="coiled-coil region" evidence="1">
    <location>
        <begin position="1"/>
        <end position="31"/>
    </location>
</feature>
<name>Q84411_PBCV1</name>
<gene>
    <name evidence="2" type="primary">A090R</name>
</gene>
<protein>
    <submittedName>
        <fullName evidence="2">Uncharacterized protein</fullName>
    </submittedName>
</protein>
<dbReference type="RefSeq" id="NP_048438.1">
    <property type="nucleotide sequence ID" value="NC_000852.5"/>
</dbReference>
<reference evidence="2 3" key="8">
    <citation type="journal article" date="2010" name="J. Virol.">
        <title>Microarray analysis of Paramecium bursaria chlorella virus 1 transcription.</title>
        <authorList>
            <person name="Yanai-Balser G.M."/>
            <person name="Duncan G.A."/>
            <person name="Eudy J.D."/>
            <person name="Wang D."/>
            <person name="Li X."/>
            <person name="Agarkova I.V."/>
            <person name="Dunigan D.D."/>
            <person name="Van Etten J.L."/>
        </authorList>
    </citation>
    <scope>NUCLEOTIDE SEQUENCE [LARGE SCALE GENOMIC DNA]</scope>
</reference>
<reference evidence="2 3" key="5">
    <citation type="journal article" date="1997" name="Virology">
        <title>Analysis of 74 kb of DNA located at the right end of the 330-kb chlorella virus PBCV-1 genome.</title>
        <authorList>
            <person name="Li Y."/>
            <person name="Lu Z."/>
            <person name="Sun L."/>
            <person name="Ropp S."/>
            <person name="Kutish G.F."/>
            <person name="Rock D.L."/>
            <person name="Van Etten J.L."/>
        </authorList>
    </citation>
    <scope>NUCLEOTIDE SEQUENCE [LARGE SCALE GENOMIC DNA]</scope>
</reference>
<proteinExistence type="predicted"/>
<accession>Q84411</accession>
<dbReference type="Proteomes" id="UP000000862">
    <property type="component" value="Segment"/>
</dbReference>
<reference evidence="2 3" key="3">
    <citation type="journal article" date="1996" name="Virology">
        <title>Analysis of 94 kb of the chlorella virus PBCV-1 330-kb genome: map positions 88 to 182.</title>
        <authorList>
            <person name="Lu Z."/>
            <person name="Li Y."/>
            <person name="Que Q."/>
            <person name="Kutish G.F."/>
            <person name="Rock D.L."/>
            <person name="Van Etten J.L."/>
        </authorList>
    </citation>
    <scope>NUCLEOTIDE SEQUENCE [LARGE SCALE GENOMIC DNA]</scope>
</reference>
<reference evidence="2 3" key="6">
    <citation type="journal article" date="1999" name="Virology">
        <title>Chlorella virus PBCV-1 encodes a functional homospermidine synthase.</title>
        <authorList>
            <person name="Kaiser A."/>
            <person name="Vollmert M."/>
            <person name="Tholl D."/>
            <person name="Graves M.V."/>
            <person name="Gurnon J.R."/>
            <person name="Xing W."/>
            <person name="Lisec A.D."/>
            <person name="Nickerson K.W."/>
            <person name="Van Etten J.L."/>
        </authorList>
    </citation>
    <scope>NUCLEOTIDE SEQUENCE [LARGE SCALE GENOMIC DNA]</scope>
</reference>
<organismHost>
    <name type="scientific">Chlorella</name>
    <dbReference type="NCBI Taxonomy" id="3071"/>
</organismHost>
<reference evidence="2 3" key="4">
    <citation type="journal article" date="1996" name="Virology">
        <title>Analysis of 76 kb of the chlorella virus PBCV-1 330-kb genome: map positions 182 to 258.</title>
        <authorList>
            <person name="Kutish G.F."/>
            <person name="Li Y."/>
            <person name="Lu Z."/>
            <person name="Furuta M."/>
            <person name="Rock D.L."/>
            <person name="Van Etten J.L."/>
        </authorList>
    </citation>
    <scope>NUCLEOTIDE SEQUENCE [LARGE SCALE GENOMIC DNA]</scope>
</reference>
<reference evidence="2 3" key="2">
    <citation type="journal article" date="1995" name="Virology">
        <title>Analysis of 43 kb of the Chlorella virus PBCV-1 330-kb genome: map positions 45 to 88.</title>
        <authorList>
            <person name="Li Y."/>
            <person name="Lu Z."/>
            <person name="Burbank D.E."/>
            <person name="Kutish G.F."/>
            <person name="Rock D.L."/>
            <person name="Van Etten J.L."/>
        </authorList>
    </citation>
    <scope>NUCLEOTIDE SEQUENCE [LARGE SCALE GENOMIC DNA]</scope>
</reference>
<sequence>MDSLEEFKTEVKKLIEHLNEEVRKYEFEKEEEYDPIIGKIIYDYCKQRDTLILDSITHDGVNLNDSDFYLTEYHGCEPKFHWMPRDFFGYVVSKDYKYEAGFGTVIYDKTNFLVYLKGKHPTFILEHIHLVSDNNKIVYRLSDLELTCYNSCHL</sequence>
<reference evidence="2 3" key="7">
    <citation type="journal article" date="2000" name="Virology">
        <title>Characterization of a beta-1,3-glucanase encoded by chlorella virus PBCV-1.</title>
        <authorList>
            <person name="Sun L."/>
            <person name="Gurnon J.R."/>
            <person name="Adams B.J."/>
            <person name="Graves M.V."/>
            <person name="Van Etten J.L."/>
        </authorList>
    </citation>
    <scope>NUCLEOTIDE SEQUENCE [LARGE SCALE GENOMIC DNA]</scope>
</reference>
<evidence type="ECO:0000256" key="1">
    <source>
        <dbReference type="SAM" id="Coils"/>
    </source>
</evidence>
<dbReference type="GeneID" id="917900"/>
<dbReference type="EMBL" id="JF411744">
    <property type="protein sequence ID" value="AAC96458.1"/>
    <property type="molecule type" value="Genomic_DNA"/>
</dbReference>
<evidence type="ECO:0000313" key="2">
    <source>
        <dbReference type="EMBL" id="AAC96458.1"/>
    </source>
</evidence>
<evidence type="ECO:0000313" key="3">
    <source>
        <dbReference type="Proteomes" id="UP000000862"/>
    </source>
</evidence>
<reference evidence="2 3" key="1">
    <citation type="journal article" date="1995" name="Virology">
        <title>Analysis of 45 kb of DNA located at the left end of the chlorella virus PBCV-1 genome.</title>
        <authorList>
            <person name="Lu Z."/>
            <person name="Li Y."/>
            <person name="Zhang Y."/>
            <person name="Kutish G.F."/>
            <person name="Rock D.L."/>
            <person name="Van Etten J.L."/>
        </authorList>
    </citation>
    <scope>NUCLEOTIDE SEQUENCE [LARGE SCALE GENOMIC DNA]</scope>
</reference>
<organism evidence="2 3">
    <name type="scientific">Paramecium bursaria Chlorella virus 1</name>
    <name type="common">PBCV-1</name>
    <dbReference type="NCBI Taxonomy" id="10506"/>
    <lineage>
        <taxon>Viruses</taxon>
        <taxon>Varidnaviria</taxon>
        <taxon>Bamfordvirae</taxon>
        <taxon>Nucleocytoviricota</taxon>
        <taxon>Megaviricetes</taxon>
        <taxon>Algavirales</taxon>
        <taxon>Phycodnaviridae</taxon>
        <taxon>Chlorovirus</taxon>
        <taxon>Chlorovirus vanettense</taxon>
    </lineage>
</organism>
<keyword evidence="1" id="KW-0175">Coiled coil</keyword>